<feature type="transmembrane region" description="Helical" evidence="2">
    <location>
        <begin position="272"/>
        <end position="293"/>
    </location>
</feature>
<keyword evidence="5" id="KW-1185">Reference proteome</keyword>
<feature type="transmembrane region" description="Helical" evidence="2">
    <location>
        <begin position="21"/>
        <end position="43"/>
    </location>
</feature>
<evidence type="ECO:0000313" key="5">
    <source>
        <dbReference type="Proteomes" id="UP000572635"/>
    </source>
</evidence>
<dbReference type="AlphaFoldDB" id="A0A7W8VFZ6"/>
<dbReference type="Pfam" id="PF09972">
    <property type="entry name" value="DUF2207"/>
    <property type="match status" value="1"/>
</dbReference>
<accession>A0A7W8VFZ6</accession>
<dbReference type="EMBL" id="JACHDB010000001">
    <property type="protein sequence ID" value="MBB5434635.1"/>
    <property type="molecule type" value="Genomic_DNA"/>
</dbReference>
<evidence type="ECO:0000256" key="1">
    <source>
        <dbReference type="SAM" id="MobiDB-lite"/>
    </source>
</evidence>
<evidence type="ECO:0000313" key="4">
    <source>
        <dbReference type="EMBL" id="MBB5434635.1"/>
    </source>
</evidence>
<keyword evidence="2" id="KW-1133">Transmembrane helix</keyword>
<feature type="domain" description="DUF2207" evidence="3">
    <location>
        <begin position="59"/>
        <end position="242"/>
    </location>
</feature>
<dbReference type="InterPro" id="IPR018702">
    <property type="entry name" value="DUF2207"/>
</dbReference>
<comment type="caution">
    <text evidence="4">The sequence shown here is derived from an EMBL/GenBank/DDBJ whole genome shotgun (WGS) entry which is preliminary data.</text>
</comment>
<keyword evidence="2" id="KW-0472">Membrane</keyword>
<dbReference type="Proteomes" id="UP000572635">
    <property type="component" value="Unassembled WGS sequence"/>
</dbReference>
<sequence>MDMPPEERGGRRAARLRVRQVLAALAVAAVLIAAVAFAVAALAPDDGPQAPGPDTGRAVTSFRSEVRVERNGDVRVTERITYEFGGDGSPVVRRLPHTSSIDGAPERNLGLRYVDVPDDGGVQPVETDSDGDEETEIRIGDPDTPLTGTRSFTTEYIYENLLVPDGQGRPRLFFDAVGTDWSLPVRDVTVDVLLPGEPEKAACYAGPQGSRNPCDAERDEGEDRAVFTQRSIAPGQAMSVDLSLGPGDLDVEIPAPEEEKKEEDGGTDSTTVVLLVFAWGVAILAVLGIIFGAGRTVPGGGGRYRSGGGGRYGGGAYGGGGGGDDGGGAGDGGGGGGGD</sequence>
<feature type="region of interest" description="Disordered" evidence="1">
    <location>
        <begin position="316"/>
        <end position="339"/>
    </location>
</feature>
<gene>
    <name evidence="4" type="ORF">HDA36_004719</name>
</gene>
<reference evidence="4 5" key="1">
    <citation type="submission" date="2020-08" db="EMBL/GenBank/DDBJ databases">
        <title>Sequencing the genomes of 1000 actinobacteria strains.</title>
        <authorList>
            <person name="Klenk H.-P."/>
        </authorList>
    </citation>
    <scope>NUCLEOTIDE SEQUENCE [LARGE SCALE GENOMIC DNA]</scope>
    <source>
        <strain evidence="4 5">DSM 44551</strain>
    </source>
</reference>
<feature type="region of interest" description="Disordered" evidence="1">
    <location>
        <begin position="114"/>
        <end position="148"/>
    </location>
</feature>
<proteinExistence type="predicted"/>
<evidence type="ECO:0000259" key="3">
    <source>
        <dbReference type="Pfam" id="PF09972"/>
    </source>
</evidence>
<organism evidence="4 5">
    <name type="scientific">Nocardiopsis composta</name>
    <dbReference type="NCBI Taxonomy" id="157465"/>
    <lineage>
        <taxon>Bacteria</taxon>
        <taxon>Bacillati</taxon>
        <taxon>Actinomycetota</taxon>
        <taxon>Actinomycetes</taxon>
        <taxon>Streptosporangiales</taxon>
        <taxon>Nocardiopsidaceae</taxon>
        <taxon>Nocardiopsis</taxon>
    </lineage>
</organism>
<evidence type="ECO:0000256" key="2">
    <source>
        <dbReference type="SAM" id="Phobius"/>
    </source>
</evidence>
<protein>
    <recommendedName>
        <fullName evidence="3">DUF2207 domain-containing protein</fullName>
    </recommendedName>
</protein>
<keyword evidence="2" id="KW-0812">Transmembrane</keyword>
<name>A0A7W8VFZ6_9ACTN</name>